<dbReference type="EMBL" id="LAZR01000170">
    <property type="protein sequence ID" value="KKN84566.1"/>
    <property type="molecule type" value="Genomic_DNA"/>
</dbReference>
<dbReference type="Pfam" id="PF07859">
    <property type="entry name" value="Abhydrolase_3"/>
    <property type="match status" value="1"/>
</dbReference>
<feature type="domain" description="Alpha/beta hydrolase fold-3" evidence="2">
    <location>
        <begin position="97"/>
        <end position="301"/>
    </location>
</feature>
<dbReference type="AlphaFoldDB" id="A0A0F9WFA2"/>
<gene>
    <name evidence="3" type="ORF">LCGC14_0288320</name>
</gene>
<sequence length="332" mass="36215">MTQARVTIDPTVFDPDETDPEIIELNGRIIAEQKILPSPWSMPVERVRELRKEGRGVFPTAAKDKAAETIIHIGSAGREIAVRVLRPADGATRGTFLHIHGGGWVFGGSEESDPRLRRLADNTGLTVASVEYRLAPEDPFPAALHDCADIALALANGHLADLPRGFLAIGGESAGAHLAVLTLLRLRDEYGMTPFKAANLVAGCYDLSLTPSVRNFGDERLVLNTDDVKEFVLRFVPESYSLKDPAISPLYADLKGLPPALLSCGTRDLLIDDTLFMAARWISSGIEAELALTNGGAHVFQAFPTKATERSLDEMEDFLKRRMEFPVFDIPA</sequence>
<name>A0A0F9WFA2_9ZZZZ</name>
<evidence type="ECO:0000313" key="3">
    <source>
        <dbReference type="EMBL" id="KKN84566.1"/>
    </source>
</evidence>
<dbReference type="Gene3D" id="3.40.50.1820">
    <property type="entry name" value="alpha/beta hydrolase"/>
    <property type="match status" value="1"/>
</dbReference>
<keyword evidence="1" id="KW-0378">Hydrolase</keyword>
<dbReference type="InterPro" id="IPR013094">
    <property type="entry name" value="AB_hydrolase_3"/>
</dbReference>
<comment type="caution">
    <text evidence="3">The sequence shown here is derived from an EMBL/GenBank/DDBJ whole genome shotgun (WGS) entry which is preliminary data.</text>
</comment>
<dbReference type="InterPro" id="IPR050300">
    <property type="entry name" value="GDXG_lipolytic_enzyme"/>
</dbReference>
<dbReference type="GO" id="GO:0016787">
    <property type="term" value="F:hydrolase activity"/>
    <property type="evidence" value="ECO:0007669"/>
    <property type="project" value="UniProtKB-KW"/>
</dbReference>
<organism evidence="3">
    <name type="scientific">marine sediment metagenome</name>
    <dbReference type="NCBI Taxonomy" id="412755"/>
    <lineage>
        <taxon>unclassified sequences</taxon>
        <taxon>metagenomes</taxon>
        <taxon>ecological metagenomes</taxon>
    </lineage>
</organism>
<dbReference type="InterPro" id="IPR029058">
    <property type="entry name" value="AB_hydrolase_fold"/>
</dbReference>
<accession>A0A0F9WFA2</accession>
<evidence type="ECO:0000256" key="1">
    <source>
        <dbReference type="ARBA" id="ARBA00022801"/>
    </source>
</evidence>
<proteinExistence type="predicted"/>
<dbReference type="SUPFAM" id="SSF53474">
    <property type="entry name" value="alpha/beta-Hydrolases"/>
    <property type="match status" value="1"/>
</dbReference>
<dbReference type="PANTHER" id="PTHR48081">
    <property type="entry name" value="AB HYDROLASE SUPERFAMILY PROTEIN C4A8.06C"/>
    <property type="match status" value="1"/>
</dbReference>
<reference evidence="3" key="1">
    <citation type="journal article" date="2015" name="Nature">
        <title>Complex archaea that bridge the gap between prokaryotes and eukaryotes.</title>
        <authorList>
            <person name="Spang A."/>
            <person name="Saw J.H."/>
            <person name="Jorgensen S.L."/>
            <person name="Zaremba-Niedzwiedzka K."/>
            <person name="Martijn J."/>
            <person name="Lind A.E."/>
            <person name="van Eijk R."/>
            <person name="Schleper C."/>
            <person name="Guy L."/>
            <person name="Ettema T.J."/>
        </authorList>
    </citation>
    <scope>NUCLEOTIDE SEQUENCE</scope>
</reference>
<evidence type="ECO:0000259" key="2">
    <source>
        <dbReference type="Pfam" id="PF07859"/>
    </source>
</evidence>
<dbReference type="PANTHER" id="PTHR48081:SF8">
    <property type="entry name" value="ALPHA_BETA HYDROLASE FOLD-3 DOMAIN-CONTAINING PROTEIN-RELATED"/>
    <property type="match status" value="1"/>
</dbReference>
<protein>
    <recommendedName>
        <fullName evidence="2">Alpha/beta hydrolase fold-3 domain-containing protein</fullName>
    </recommendedName>
</protein>